<gene>
    <name evidence="2" type="ORF">DVH29_09750</name>
</gene>
<dbReference type="InterPro" id="IPR011990">
    <property type="entry name" value="TPR-like_helical_dom_sf"/>
</dbReference>
<feature type="region of interest" description="Disordered" evidence="1">
    <location>
        <begin position="121"/>
        <end position="142"/>
    </location>
</feature>
<accession>A0A369W3Y4</accession>
<dbReference type="OrthoDB" id="100177at2"/>
<reference evidence="3" key="1">
    <citation type="submission" date="2018-07" db="EMBL/GenBank/DDBJ databases">
        <authorList>
            <person name="Liu B.-T."/>
            <person name="Du Z."/>
        </authorList>
    </citation>
    <scope>NUCLEOTIDE SEQUENCE [LARGE SCALE GENOMIC DNA]</scope>
    <source>
        <strain evidence="3">XYN52</strain>
    </source>
</reference>
<name>A0A369W3Y4_9HYPH</name>
<dbReference type="Gene3D" id="1.25.40.10">
    <property type="entry name" value="Tetratricopeptide repeat domain"/>
    <property type="match status" value="1"/>
</dbReference>
<evidence type="ECO:0000313" key="2">
    <source>
        <dbReference type="EMBL" id="RDE08717.1"/>
    </source>
</evidence>
<dbReference type="AlphaFoldDB" id="A0A369W3Y4"/>
<comment type="caution">
    <text evidence="2">The sequence shown here is derived from an EMBL/GenBank/DDBJ whole genome shotgun (WGS) entry which is preliminary data.</text>
</comment>
<dbReference type="RefSeq" id="WP_114645987.1">
    <property type="nucleotide sequence ID" value="NZ_QQNH01000012.1"/>
</dbReference>
<dbReference type="Proteomes" id="UP000253759">
    <property type="component" value="Unassembled WGS sequence"/>
</dbReference>
<protein>
    <submittedName>
        <fullName evidence="2">Uncharacterized protein</fullName>
    </submittedName>
</protein>
<evidence type="ECO:0000256" key="1">
    <source>
        <dbReference type="SAM" id="MobiDB-lite"/>
    </source>
</evidence>
<evidence type="ECO:0000313" key="3">
    <source>
        <dbReference type="Proteomes" id="UP000253759"/>
    </source>
</evidence>
<dbReference type="EMBL" id="QQNH01000012">
    <property type="protein sequence ID" value="RDE08717.1"/>
    <property type="molecule type" value="Genomic_DNA"/>
</dbReference>
<sequence>MPDGGESGREEEEAVRAALAELTAWEPLRRSPQLSAFLTYVVVAALRGEGESIKAYSIAVDVFGRGEDFDPQTDPIVRVQAQRLRRLLERFNASGLGQSSMQIAIPRGRYVPQFLPRQGGADAAPPIPAPAGPEGTEPAGGSGRAGKALWAAGTLALLLLLVALWYWPELGQRTGHAHDQPRMPLVIVEEFENHTADGQAMPLAVELVTDLNLFPDLMARYGGAQAAVTQADMDKSDAIFILSGVVRHGPEGLLYSAILRQMPQAAVLASYEIAAPLGADNAQLQATSAQLAMRLGNSRGPLHETVRAWLDGAGAEDGVFEPYPCMAAYNLLRWRQALIDPVRVEACARQGMGEEDSESTAIVALLTADRGWRLGADLDEGAALLEEGQRLADLAIDFEPISAFNWAARGYVAFLAGEVGSARDFYNTAMQLNPAMIDVMADYAYINALLGDWPLAQSLATRILEAEADPPDFYHTVPTLEALRRGDYARAIAQGQFMVRSLPELGAAVMVAAGGALRDANVVNAYMPRLLASERYRRLGILPALRQRIADSELMRRISSGILSAGMPLDRLTDPF</sequence>
<dbReference type="SUPFAM" id="SSF48452">
    <property type="entry name" value="TPR-like"/>
    <property type="match status" value="1"/>
</dbReference>
<proteinExistence type="predicted"/>
<keyword evidence="3" id="KW-1185">Reference proteome</keyword>
<organism evidence="2 3">
    <name type="scientific">Pelagibacterium lacus</name>
    <dbReference type="NCBI Taxonomy" id="2282655"/>
    <lineage>
        <taxon>Bacteria</taxon>
        <taxon>Pseudomonadati</taxon>
        <taxon>Pseudomonadota</taxon>
        <taxon>Alphaproteobacteria</taxon>
        <taxon>Hyphomicrobiales</taxon>
        <taxon>Devosiaceae</taxon>
        <taxon>Pelagibacterium</taxon>
    </lineage>
</organism>